<evidence type="ECO:0000256" key="9">
    <source>
        <dbReference type="ARBA" id="ARBA00022968"/>
    </source>
</evidence>
<keyword evidence="11" id="KW-0472">Membrane</keyword>
<dbReference type="GeneID" id="71985697"/>
<dbReference type="GO" id="GO:0000166">
    <property type="term" value="F:nucleotide binding"/>
    <property type="evidence" value="ECO:0007669"/>
    <property type="project" value="UniProtKB-KW"/>
</dbReference>
<dbReference type="GO" id="GO:0016020">
    <property type="term" value="C:membrane"/>
    <property type="evidence" value="ECO:0007669"/>
    <property type="project" value="UniProtKB-SubCell"/>
</dbReference>
<name>A0A9Q8P9D5_PASFU</name>
<dbReference type="RefSeq" id="XP_047762546.1">
    <property type="nucleotide sequence ID" value="XM_047904967.1"/>
</dbReference>
<dbReference type="Gene3D" id="3.90.550.50">
    <property type="match status" value="1"/>
</dbReference>
<organism evidence="13 14">
    <name type="scientific">Passalora fulva</name>
    <name type="common">Tomato leaf mold</name>
    <name type="synonym">Cladosporium fulvum</name>
    <dbReference type="NCBI Taxonomy" id="5499"/>
    <lineage>
        <taxon>Eukaryota</taxon>
        <taxon>Fungi</taxon>
        <taxon>Dikarya</taxon>
        <taxon>Ascomycota</taxon>
        <taxon>Pezizomycotina</taxon>
        <taxon>Dothideomycetes</taxon>
        <taxon>Dothideomycetidae</taxon>
        <taxon>Mycosphaerellales</taxon>
        <taxon>Mycosphaerellaceae</taxon>
        <taxon>Fulvia</taxon>
    </lineage>
</organism>
<dbReference type="InterPro" id="IPR003378">
    <property type="entry name" value="Fringe-like_glycosylTrfase"/>
</dbReference>
<dbReference type="EC" id="2.4.1.122" evidence="4"/>
<keyword evidence="8" id="KW-0547">Nucleotide-binding</keyword>
<proteinExistence type="inferred from homology"/>
<dbReference type="Pfam" id="PF02434">
    <property type="entry name" value="Fringe"/>
    <property type="match status" value="1"/>
</dbReference>
<keyword evidence="5" id="KW-0328">Glycosyltransferase</keyword>
<accession>A0A9Q8P9D5</accession>
<feature type="domain" description="Fringe-like glycosyltransferase" evidence="12">
    <location>
        <begin position="176"/>
        <end position="274"/>
    </location>
</feature>
<evidence type="ECO:0000313" key="13">
    <source>
        <dbReference type="EMBL" id="UJO18180.1"/>
    </source>
</evidence>
<gene>
    <name evidence="13" type="ORF">CLAFUR5_05819</name>
</gene>
<dbReference type="PANTHER" id="PTHR23033">
    <property type="entry name" value="BETA1,3-GALACTOSYLTRANSFERASE"/>
    <property type="match status" value="1"/>
</dbReference>
<evidence type="ECO:0000256" key="5">
    <source>
        <dbReference type="ARBA" id="ARBA00022676"/>
    </source>
</evidence>
<dbReference type="OrthoDB" id="414175at2759"/>
<comment type="pathway">
    <text evidence="2">Protein modification; protein glycosylation.</text>
</comment>
<reference evidence="13" key="1">
    <citation type="submission" date="2021-12" db="EMBL/GenBank/DDBJ databases">
        <authorList>
            <person name="Zaccaron A."/>
            <person name="Stergiopoulos I."/>
        </authorList>
    </citation>
    <scope>NUCLEOTIDE SEQUENCE</scope>
    <source>
        <strain evidence="13">Race5_Kim</strain>
    </source>
</reference>
<dbReference type="KEGG" id="ffu:CLAFUR5_05819"/>
<protein>
    <recommendedName>
        <fullName evidence="4">N-acetylgalactosaminide beta-1,3-galactosyltransferase</fullName>
        <ecNumber evidence="4">2.4.1.122</ecNumber>
    </recommendedName>
</protein>
<keyword evidence="6" id="KW-0808">Transferase</keyword>
<evidence type="ECO:0000256" key="8">
    <source>
        <dbReference type="ARBA" id="ARBA00022741"/>
    </source>
</evidence>
<dbReference type="InterPro" id="IPR026050">
    <property type="entry name" value="C1GALT1/C1GALT1_chp1"/>
</dbReference>
<evidence type="ECO:0000256" key="2">
    <source>
        <dbReference type="ARBA" id="ARBA00004922"/>
    </source>
</evidence>
<keyword evidence="9" id="KW-0735">Signal-anchor</keyword>
<evidence type="ECO:0000313" key="14">
    <source>
        <dbReference type="Proteomes" id="UP000756132"/>
    </source>
</evidence>
<evidence type="ECO:0000256" key="6">
    <source>
        <dbReference type="ARBA" id="ARBA00022679"/>
    </source>
</evidence>
<evidence type="ECO:0000256" key="10">
    <source>
        <dbReference type="ARBA" id="ARBA00022989"/>
    </source>
</evidence>
<evidence type="ECO:0000256" key="11">
    <source>
        <dbReference type="ARBA" id="ARBA00023136"/>
    </source>
</evidence>
<dbReference type="AlphaFoldDB" id="A0A9Q8P9D5"/>
<keyword evidence="14" id="KW-1185">Reference proteome</keyword>
<keyword evidence="7" id="KW-0812">Transmembrane</keyword>
<reference evidence="13" key="2">
    <citation type="journal article" date="2022" name="Microb. Genom.">
        <title>A chromosome-scale genome assembly of the tomato pathogen Cladosporium fulvum reveals a compartmentalized genome architecture and the presence of a dispensable chromosome.</title>
        <authorList>
            <person name="Zaccaron A.Z."/>
            <person name="Chen L.H."/>
            <person name="Samaras A."/>
            <person name="Stergiopoulos I."/>
        </authorList>
    </citation>
    <scope>NUCLEOTIDE SEQUENCE</scope>
    <source>
        <strain evidence="13">Race5_Kim</strain>
    </source>
</reference>
<dbReference type="GO" id="GO:0016263">
    <property type="term" value="F:glycoprotein-N-acetylgalactosamine 3-beta-galactosyltransferase activity"/>
    <property type="evidence" value="ECO:0007669"/>
    <property type="project" value="UniProtKB-EC"/>
</dbReference>
<dbReference type="EMBL" id="CP090167">
    <property type="protein sequence ID" value="UJO18180.1"/>
    <property type="molecule type" value="Genomic_DNA"/>
</dbReference>
<comment type="subcellular location">
    <subcellularLocation>
        <location evidence="1">Membrane</location>
        <topology evidence="1">Single-pass type II membrane protein</topology>
    </subcellularLocation>
</comment>
<evidence type="ECO:0000256" key="1">
    <source>
        <dbReference type="ARBA" id="ARBA00004606"/>
    </source>
</evidence>
<evidence type="ECO:0000256" key="3">
    <source>
        <dbReference type="ARBA" id="ARBA00006462"/>
    </source>
</evidence>
<comment type="similarity">
    <text evidence="3">Belongs to the glycosyltransferase 31 family. Beta3-Gal-T subfamily.</text>
</comment>
<dbReference type="Proteomes" id="UP000756132">
    <property type="component" value="Chromosome 5"/>
</dbReference>
<evidence type="ECO:0000256" key="7">
    <source>
        <dbReference type="ARBA" id="ARBA00022692"/>
    </source>
</evidence>
<dbReference type="PANTHER" id="PTHR23033:SF47">
    <property type="entry name" value="APPLE DOMAIN-CONTAINING PROTEIN-RELATED"/>
    <property type="match status" value="1"/>
</dbReference>
<evidence type="ECO:0000256" key="4">
    <source>
        <dbReference type="ARBA" id="ARBA00012557"/>
    </source>
</evidence>
<keyword evidence="10" id="KW-1133">Transmembrane helix</keyword>
<sequence length="443" mass="50696">MGNKRFSPIILLASASLTALMIVWTLTHPHMLKVGPHTISTYPKTLPCKQPPGAEHIVVVIRTGSTEIESRLPVHFRTSMRCFPHYMIFSDHEEYFEDNQIHDALESVSSSIRTQHPDFEMHRRLIKYGRQALSTAELHDLNDTQTSHTGKIENPGWKLDKWKFLPMVNRTLHDHPDKRWFVFMEADTYLLWFSVLQYVAALDHTKPYYIGSSAQIGEDPFAHGGSGFIVSQPAMRLVVDHYAAHKADIEASTDGHWAGDCVLGKTFNDAGVPLTWGWPIFQGEIPGKVPYSSPADHPGIYTDKRVWCYPALSYHHVTPQLITDMWQFEQTWLKSHNASFLHHHNVFADFIVPRMVGPQVDWDNESDEDVRIVGSLNECRLKCISNEECKQYSVDSAKRCRTRIDPALGEASAGISSGWVHHRVLEWQEDMRQCDNESWLGIW</sequence>
<evidence type="ECO:0000259" key="12">
    <source>
        <dbReference type="Pfam" id="PF02434"/>
    </source>
</evidence>